<dbReference type="PIRSF" id="PIRSF006485">
    <property type="entry name" value="GTP-binding_EngA"/>
    <property type="match status" value="1"/>
</dbReference>
<dbReference type="InterPro" id="IPR006073">
    <property type="entry name" value="GTP-bd"/>
</dbReference>
<dbReference type="Gene3D" id="3.30.300.20">
    <property type="match status" value="1"/>
</dbReference>
<gene>
    <name evidence="8" type="primary">der</name>
    <name evidence="12" type="ORF">ENN47_02890</name>
</gene>
<feature type="binding site" evidence="8">
    <location>
        <begin position="234"/>
        <end position="238"/>
    </location>
    <ligand>
        <name>GTP</name>
        <dbReference type="ChEBI" id="CHEBI:37565"/>
        <label>2</label>
    </ligand>
</feature>
<dbReference type="InterPro" id="IPR031166">
    <property type="entry name" value="G_ENGA"/>
</dbReference>
<evidence type="ECO:0000256" key="9">
    <source>
        <dbReference type="PROSITE-ProRule" id="PRU01049"/>
    </source>
</evidence>
<dbReference type="PANTHER" id="PTHR43834:SF6">
    <property type="entry name" value="GTPASE DER"/>
    <property type="match status" value="1"/>
</dbReference>
<dbReference type="GO" id="GO:0043022">
    <property type="term" value="F:ribosome binding"/>
    <property type="evidence" value="ECO:0007669"/>
    <property type="project" value="TreeGrafter"/>
</dbReference>
<protein>
    <recommendedName>
        <fullName evidence="2 8">GTPase Der</fullName>
    </recommendedName>
    <alternativeName>
        <fullName evidence="7 8">GTP-binding protein EngA</fullName>
    </alternativeName>
</protein>
<comment type="caution">
    <text evidence="12">The sequence shown here is derived from an EMBL/GenBank/DDBJ whole genome shotgun (WGS) entry which is preliminary data.</text>
</comment>
<keyword evidence="4 10" id="KW-0677">Repeat</keyword>
<evidence type="ECO:0000256" key="7">
    <source>
        <dbReference type="ARBA" id="ARBA00032345"/>
    </source>
</evidence>
<dbReference type="Pfam" id="PF01926">
    <property type="entry name" value="MMR_HSR1"/>
    <property type="match status" value="2"/>
</dbReference>
<evidence type="ECO:0000256" key="5">
    <source>
        <dbReference type="ARBA" id="ARBA00022741"/>
    </source>
</evidence>
<evidence type="ECO:0000256" key="6">
    <source>
        <dbReference type="ARBA" id="ARBA00023134"/>
    </source>
</evidence>
<dbReference type="Proteomes" id="UP000886198">
    <property type="component" value="Unassembled WGS sequence"/>
</dbReference>
<comment type="subunit">
    <text evidence="8">Associates with the 50S ribosomal subunit.</text>
</comment>
<evidence type="ECO:0000313" key="12">
    <source>
        <dbReference type="EMBL" id="HDP77131.1"/>
    </source>
</evidence>
<feature type="binding site" evidence="8">
    <location>
        <begin position="187"/>
        <end position="194"/>
    </location>
    <ligand>
        <name>GTP</name>
        <dbReference type="ChEBI" id="CHEBI:37565"/>
        <label>2</label>
    </ligand>
</feature>
<dbReference type="InterPro" id="IPR032859">
    <property type="entry name" value="KH_dom-like"/>
</dbReference>
<keyword evidence="6 8" id="KW-0342">GTP-binding</keyword>
<dbReference type="PRINTS" id="PR00326">
    <property type="entry name" value="GTP1OBG"/>
</dbReference>
<dbReference type="PANTHER" id="PTHR43834">
    <property type="entry name" value="GTPASE DER"/>
    <property type="match status" value="1"/>
</dbReference>
<accession>A0A7C1CVM3</accession>
<dbReference type="InterPro" id="IPR027417">
    <property type="entry name" value="P-loop_NTPase"/>
</dbReference>
<comment type="similarity">
    <text evidence="1 8 9 10">Belongs to the TRAFAC class TrmE-Era-EngA-EngB-Septin-like GTPase superfamily. EngA (Der) GTPase family.</text>
</comment>
<proteinExistence type="inferred from homology"/>
<feature type="binding site" evidence="8">
    <location>
        <begin position="118"/>
        <end position="121"/>
    </location>
    <ligand>
        <name>GTP</name>
        <dbReference type="ChEBI" id="CHEBI:37565"/>
        <label>1</label>
    </ligand>
</feature>
<dbReference type="PROSITE" id="PS51712">
    <property type="entry name" value="G_ENGA"/>
    <property type="match status" value="2"/>
</dbReference>
<evidence type="ECO:0000256" key="10">
    <source>
        <dbReference type="RuleBase" id="RU004481"/>
    </source>
</evidence>
<evidence type="ECO:0000259" key="11">
    <source>
        <dbReference type="PROSITE" id="PS51712"/>
    </source>
</evidence>
<dbReference type="InterPro" id="IPR016484">
    <property type="entry name" value="GTPase_Der"/>
</dbReference>
<dbReference type="CDD" id="cd01895">
    <property type="entry name" value="EngA2"/>
    <property type="match status" value="1"/>
</dbReference>
<dbReference type="InterPro" id="IPR005225">
    <property type="entry name" value="Small_GTP-bd"/>
</dbReference>
<dbReference type="Gene3D" id="3.40.50.300">
    <property type="entry name" value="P-loop containing nucleotide triphosphate hydrolases"/>
    <property type="match status" value="2"/>
</dbReference>
<name>A0A7C1CVM3_9BACT</name>
<feature type="domain" description="EngA-type G" evidence="11">
    <location>
        <begin position="2"/>
        <end position="168"/>
    </location>
</feature>
<dbReference type="NCBIfam" id="TIGR00231">
    <property type="entry name" value="small_GTP"/>
    <property type="match status" value="2"/>
</dbReference>
<evidence type="ECO:0000256" key="8">
    <source>
        <dbReference type="HAMAP-Rule" id="MF_00195"/>
    </source>
</evidence>
<dbReference type="SUPFAM" id="SSF82653">
    <property type="entry name" value="Probable GTPase Der, C-terminal domain"/>
    <property type="match status" value="1"/>
</dbReference>
<dbReference type="InterPro" id="IPR015946">
    <property type="entry name" value="KH_dom-like_a/b"/>
</dbReference>
<dbReference type="FunFam" id="3.40.50.300:FF:000494">
    <property type="entry name" value="tRNA modification GTPase MnmE"/>
    <property type="match status" value="1"/>
</dbReference>
<dbReference type="GO" id="GO:0042254">
    <property type="term" value="P:ribosome biogenesis"/>
    <property type="evidence" value="ECO:0007669"/>
    <property type="project" value="UniProtKB-KW"/>
</dbReference>
<reference evidence="12" key="1">
    <citation type="journal article" date="2020" name="mSystems">
        <title>Genome- and Community-Level Interaction Insights into Carbon Utilization and Element Cycling Functions of Hydrothermarchaeota in Hydrothermal Sediment.</title>
        <authorList>
            <person name="Zhou Z."/>
            <person name="Liu Y."/>
            <person name="Xu W."/>
            <person name="Pan J."/>
            <person name="Luo Z.H."/>
            <person name="Li M."/>
        </authorList>
    </citation>
    <scope>NUCLEOTIDE SEQUENCE [LARGE SCALE GENOMIC DNA]</scope>
    <source>
        <strain evidence="12">SpSt-1179</strain>
    </source>
</reference>
<feature type="binding site" evidence="8">
    <location>
        <begin position="300"/>
        <end position="303"/>
    </location>
    <ligand>
        <name>GTP</name>
        <dbReference type="ChEBI" id="CHEBI:37565"/>
        <label>2</label>
    </ligand>
</feature>
<feature type="domain" description="EngA-type G" evidence="11">
    <location>
        <begin position="181"/>
        <end position="355"/>
    </location>
</feature>
<dbReference type="GO" id="GO:0005525">
    <property type="term" value="F:GTP binding"/>
    <property type="evidence" value="ECO:0007669"/>
    <property type="project" value="UniProtKB-UniRule"/>
</dbReference>
<dbReference type="EMBL" id="DSBT01000083">
    <property type="protein sequence ID" value="HDP77131.1"/>
    <property type="molecule type" value="Genomic_DNA"/>
</dbReference>
<evidence type="ECO:0000256" key="2">
    <source>
        <dbReference type="ARBA" id="ARBA00020953"/>
    </source>
</evidence>
<keyword evidence="3 8" id="KW-0690">Ribosome biogenesis</keyword>
<dbReference type="AlphaFoldDB" id="A0A7C1CVM3"/>
<dbReference type="Pfam" id="PF14714">
    <property type="entry name" value="KH_dom-like"/>
    <property type="match status" value="1"/>
</dbReference>
<dbReference type="CDD" id="cd01894">
    <property type="entry name" value="EngA1"/>
    <property type="match status" value="1"/>
</dbReference>
<dbReference type="HAMAP" id="MF_00195">
    <property type="entry name" value="GTPase_Der"/>
    <property type="match status" value="1"/>
</dbReference>
<feature type="binding site" evidence="8">
    <location>
        <begin position="55"/>
        <end position="59"/>
    </location>
    <ligand>
        <name>GTP</name>
        <dbReference type="ChEBI" id="CHEBI:37565"/>
        <label>1</label>
    </ligand>
</feature>
<comment type="function">
    <text evidence="8 10">GTPase that plays an essential role in the late steps of ribosome biogenesis.</text>
</comment>
<sequence length="441" mass="48991">MATVLIIGRPNVGKSTLFNRLVGGRRAIVDDIPGVTRDFTVGRVDWQQRTFQLVDTCGLFENPENIVEEKMKEVTLELLSEGDLILFVVDGRNGLTSADLELADYLRKQHLQVVFVANKVENPDSFYSSVGNEIFSLGFGDPIKVSSAHGLNIDILLDEIFDRLISLGHSVELEDNDESGLKIAIVGKPNAGKSSIFNWIVGSPRSLVTEVSGTTRDTVDETVVIDETPITFIDTAGIRKKSKVKVMNVEYYSVMRAIDALERSDIIIMVIDSADGIGNQDQRIAGLAEKNGKATIAVFNKCDLVDERRKKALSKTFKQDLYFIDYSPVVFTSTLTGEGMDELLDNIMLVTKKIDLRIPTGLLNTLLQRYSEGTPAPGKGKKRGKIYYGAQIAGRPPIIMLNVNDPALFTEPYLRGIRNSIRLNFDPFDGTPIFLKLRRKR</sequence>
<dbReference type="SUPFAM" id="SSF52540">
    <property type="entry name" value="P-loop containing nucleoside triphosphate hydrolases"/>
    <property type="match status" value="2"/>
</dbReference>
<evidence type="ECO:0000256" key="3">
    <source>
        <dbReference type="ARBA" id="ARBA00022517"/>
    </source>
</evidence>
<evidence type="ECO:0000256" key="1">
    <source>
        <dbReference type="ARBA" id="ARBA00008279"/>
    </source>
</evidence>
<keyword evidence="5 8" id="KW-0547">Nucleotide-binding</keyword>
<dbReference type="NCBIfam" id="TIGR03594">
    <property type="entry name" value="GTPase_EngA"/>
    <property type="match status" value="1"/>
</dbReference>
<evidence type="ECO:0000256" key="4">
    <source>
        <dbReference type="ARBA" id="ARBA00022737"/>
    </source>
</evidence>
<organism evidence="12">
    <name type="scientific">Mesotoga infera</name>
    <dbReference type="NCBI Taxonomy" id="1236046"/>
    <lineage>
        <taxon>Bacteria</taxon>
        <taxon>Thermotogati</taxon>
        <taxon>Thermotogota</taxon>
        <taxon>Thermotogae</taxon>
        <taxon>Kosmotogales</taxon>
        <taxon>Kosmotogaceae</taxon>
        <taxon>Mesotoga</taxon>
    </lineage>
</organism>
<feature type="binding site" evidence="8">
    <location>
        <begin position="8"/>
        <end position="15"/>
    </location>
    <ligand>
        <name>GTP</name>
        <dbReference type="ChEBI" id="CHEBI:37565"/>
        <label>1</label>
    </ligand>
</feature>